<keyword evidence="3" id="KW-1185">Reference proteome</keyword>
<dbReference type="EMBL" id="QWGR01000010">
    <property type="protein sequence ID" value="RIJ47045.1"/>
    <property type="molecule type" value="Genomic_DNA"/>
</dbReference>
<sequence>MNEEFSDQSAETMSLKKGKPDPTVEAGNNLSYPVIWSDGVAKALPGTVGVTNLSGVWWYQWGTNGVDPDIFPASCPPDPEESDTTLNPMVLPYCNDYTDSSLTVVAGEPVADNPLPLARAYLQKDPKNLWQAGSDNWDASPVDIHWVDWGDNLESVDWYTRSQVRTEVVLFEDLTEPMLEYQMRHTDGWGIDEVHGLATDLNGVPLLGEGTRSTVYSHCARLTIQKILVAEDSPLLDSLIWVPGEGWIEPNDTIGDIIGDHIFNGSVHEGGDGPGFYSAEINVKGRIIYGYTWNVRQLNDDTPVDGSLIRTPAGVYRITFSFDENSGTKLNTFFTEGVTQILIPLEEAVEAEIMLAESEESGDEGGGTAVMDYENNLTYIDVTILERGGGENKGGRK</sequence>
<comment type="caution">
    <text evidence="2">The sequence shown here is derived from an EMBL/GenBank/DDBJ whole genome shotgun (WGS) entry which is preliminary data.</text>
</comment>
<dbReference type="AlphaFoldDB" id="A0A399SXR8"/>
<evidence type="ECO:0000256" key="1">
    <source>
        <dbReference type="SAM" id="MobiDB-lite"/>
    </source>
</evidence>
<accession>A0A399SXR8</accession>
<organism evidence="2 3">
    <name type="scientific">Maribellus luteus</name>
    <dbReference type="NCBI Taxonomy" id="2305463"/>
    <lineage>
        <taxon>Bacteria</taxon>
        <taxon>Pseudomonadati</taxon>
        <taxon>Bacteroidota</taxon>
        <taxon>Bacteroidia</taxon>
        <taxon>Marinilabiliales</taxon>
        <taxon>Prolixibacteraceae</taxon>
        <taxon>Maribellus</taxon>
    </lineage>
</organism>
<feature type="region of interest" description="Disordered" evidence="1">
    <location>
        <begin position="1"/>
        <end position="24"/>
    </location>
</feature>
<evidence type="ECO:0000313" key="2">
    <source>
        <dbReference type="EMBL" id="RIJ47045.1"/>
    </source>
</evidence>
<protein>
    <submittedName>
        <fullName evidence="2">Uncharacterized protein</fullName>
    </submittedName>
</protein>
<dbReference type="Proteomes" id="UP000265926">
    <property type="component" value="Unassembled WGS sequence"/>
</dbReference>
<name>A0A399SXR8_9BACT</name>
<proteinExistence type="predicted"/>
<evidence type="ECO:0000313" key="3">
    <source>
        <dbReference type="Proteomes" id="UP000265926"/>
    </source>
</evidence>
<gene>
    <name evidence="2" type="ORF">D1614_16555</name>
</gene>
<reference evidence="2 3" key="1">
    <citation type="submission" date="2018-08" db="EMBL/GenBank/DDBJ databases">
        <title>Pallidiluteibacterium maritimus gen. nov., sp. nov., isolated from coastal sediment.</title>
        <authorList>
            <person name="Zhou L.Y."/>
        </authorList>
    </citation>
    <scope>NUCLEOTIDE SEQUENCE [LARGE SCALE GENOMIC DNA]</scope>
    <source>
        <strain evidence="2 3">XSD2</strain>
    </source>
</reference>